<dbReference type="Proteomes" id="UP000199013">
    <property type="component" value="Unassembled WGS sequence"/>
</dbReference>
<dbReference type="NCBIfam" id="TIGR03891">
    <property type="entry name" value="thiopep_ocin"/>
    <property type="match status" value="1"/>
</dbReference>
<proteinExistence type="predicted"/>
<feature type="domain" description="Lantibiotic dehydratase N-terminal" evidence="1">
    <location>
        <begin position="306"/>
        <end position="676"/>
    </location>
</feature>
<reference evidence="4" key="1">
    <citation type="submission" date="2016-02" db="EMBL/GenBank/DDBJ databases">
        <authorList>
            <person name="Wibberg D."/>
        </authorList>
    </citation>
    <scope>NUCLEOTIDE SEQUENCE [LARGE SCALE GENOMIC DNA]</scope>
</reference>
<dbReference type="EMBL" id="FLUV01001723">
    <property type="protein sequence ID" value="SBW24287.1"/>
    <property type="molecule type" value="Genomic_DNA"/>
</dbReference>
<sequence length="963" mass="105371">MWLRQHGHERLHDHPQHLIAARSRGEVPVCIGGVLPTSANPGNAESEMFQAVDAALIRAASYPRDLTLPAWPDLTTDQPDEWLAWLRQVWALPEFAAAVGLAAPHLATRITRALAHEPPETRRLRRLTEATVRYLLRWTTRATPFGRFAGVAPVAFGPHAAVRWGQRHHAVTRPDDRHIADYTAAAEQDLAILRTVCVMTNTLGYPRGGVWVLPCARAEGDRIWDVEIDLTGPVRMAVETARTPILFTDLAATVAEQMASDPAAAERLLAALVGAGVLLSAIRPPMTVTDPAAHLARHITFPAPPDGQIAVDLRIDCSVTLPPAVLREAQEAADVLVAVAPHLPGWAAYHRAFLERWGPGAAVPLRDVLRVLGFPAGYRGSSRREPAAFTARDRLLSALAQQSALDGCTDVILDDDLIGSLRGDDDRPPIPHTELRFTLAAATPRDLERGAFTLTVVSGSRHAAVAAARFLHLLTPAELERFRGVYADLPTALFGADTVQLSGPPLDTRLATVARTPELLPVLPVGDFHPDPPWRLTDLAVAGDGQRLWLTSLTTGRPVEPLLVNCVRLATLQQPLIRFLTEIWTAWTAPCARFDWGHASGLPFLPRVRRGHSILHPARWTVPATALPPRTAPWPRWQAAWQRHREHHRLPRQVLIGQDDIQLRLDLDENTHLALLRSHLDRHPSAALTEADGPAGWIDGRPAELLLTLTRTPPAHHPAARPVRPASALAHRPGRSCWLDARLYGHSDHILARLAEFPDLPAGWWFLRYPHPDDHLRLRIPLPDGARFADTAHDLAGWAARLHNEGLLADHTLATYRPETRWGSGPVLAAAEAVFAADSQAALRRLSGNRQAITAAGMRTIAQGFTGDGARWLVDHAPHGGGPRLDPAQVARVRLPYEDGSLAAALATYRTLAQAEGLDTDQVLADLLHLHHARMIGVDAASERHCLRLARAIAHTDLARRAS</sequence>
<keyword evidence="4" id="KW-1185">Reference proteome</keyword>
<accession>A0A1C3P381</accession>
<dbReference type="Pfam" id="PF14028">
    <property type="entry name" value="Lant_dehydr_C"/>
    <property type="match status" value="1"/>
</dbReference>
<dbReference type="AlphaFoldDB" id="A0A1C3P381"/>
<evidence type="ECO:0000313" key="4">
    <source>
        <dbReference type="Proteomes" id="UP000199013"/>
    </source>
</evidence>
<organism evidence="3 4">
    <name type="scientific">Candidatus Protofrankia californiensis</name>
    <dbReference type="NCBI Taxonomy" id="1839754"/>
    <lineage>
        <taxon>Bacteria</taxon>
        <taxon>Bacillati</taxon>
        <taxon>Actinomycetota</taxon>
        <taxon>Actinomycetes</taxon>
        <taxon>Frankiales</taxon>
        <taxon>Frankiaceae</taxon>
        <taxon>Protofrankia</taxon>
    </lineage>
</organism>
<protein>
    <submittedName>
        <fullName evidence="3">Thiopeptide-type bacteriocin biosynthesis domain protein</fullName>
    </submittedName>
</protein>
<feature type="domain" description="Lantibiotic dehydratase N-terminal" evidence="1">
    <location>
        <begin position="92"/>
        <end position="299"/>
    </location>
</feature>
<evidence type="ECO:0000259" key="1">
    <source>
        <dbReference type="Pfam" id="PF04738"/>
    </source>
</evidence>
<dbReference type="Pfam" id="PF04738">
    <property type="entry name" value="Lant_dehydr_N"/>
    <property type="match status" value="2"/>
</dbReference>
<name>A0A1C3P381_9ACTN</name>
<gene>
    <name evidence="3" type="ORF">FDG2_4093</name>
</gene>
<dbReference type="InterPro" id="IPR023809">
    <property type="entry name" value="Thiopep_bacteriocin_synth_dom"/>
</dbReference>
<evidence type="ECO:0000259" key="2">
    <source>
        <dbReference type="Pfam" id="PF14028"/>
    </source>
</evidence>
<feature type="domain" description="Thiopeptide-type bacteriocin biosynthesis" evidence="2">
    <location>
        <begin position="738"/>
        <end position="951"/>
    </location>
</feature>
<evidence type="ECO:0000313" key="3">
    <source>
        <dbReference type="EMBL" id="SBW24287.1"/>
    </source>
</evidence>
<dbReference type="InterPro" id="IPR006827">
    <property type="entry name" value="Lant_deHydtase_N"/>
</dbReference>